<organism evidence="5">
    <name type="scientific">Thermomicrobium roseum</name>
    <dbReference type="NCBI Taxonomy" id="500"/>
    <lineage>
        <taxon>Bacteria</taxon>
        <taxon>Pseudomonadati</taxon>
        <taxon>Thermomicrobiota</taxon>
        <taxon>Thermomicrobia</taxon>
        <taxon>Thermomicrobiales</taxon>
        <taxon>Thermomicrobiaceae</taxon>
        <taxon>Thermomicrobium</taxon>
    </lineage>
</organism>
<dbReference type="GO" id="GO:0016646">
    <property type="term" value="F:oxidoreductase activity, acting on the CH-NH group of donors, NAD or NADP as acceptor"/>
    <property type="evidence" value="ECO:0007669"/>
    <property type="project" value="UniProtKB-ARBA"/>
</dbReference>
<dbReference type="InterPro" id="IPR002563">
    <property type="entry name" value="Flavin_Rdtase-like_dom"/>
</dbReference>
<comment type="cofactor">
    <cofactor evidence="1">
        <name>FMN</name>
        <dbReference type="ChEBI" id="CHEBI:58210"/>
    </cofactor>
</comment>
<name>A0A7C1K323_THERO</name>
<dbReference type="InterPro" id="IPR012349">
    <property type="entry name" value="Split_barrel_FMN-bd"/>
</dbReference>
<dbReference type="PANTHER" id="PTHR43567:SF1">
    <property type="entry name" value="FLAVOREDOXIN"/>
    <property type="match status" value="1"/>
</dbReference>
<reference evidence="5" key="1">
    <citation type="journal article" date="2020" name="mSystems">
        <title>Genome- and Community-Level Interaction Insights into Carbon Utilization and Element Cycling Functions of Hydrothermarchaeota in Hydrothermal Sediment.</title>
        <authorList>
            <person name="Zhou Z."/>
            <person name="Liu Y."/>
            <person name="Xu W."/>
            <person name="Pan J."/>
            <person name="Luo Z.H."/>
            <person name="Li M."/>
        </authorList>
    </citation>
    <scope>NUCLEOTIDE SEQUENCE [LARGE SCALE GENOMIC DNA]</scope>
    <source>
        <strain evidence="5">SpSt-222</strain>
    </source>
</reference>
<dbReference type="GO" id="GO:0010181">
    <property type="term" value="F:FMN binding"/>
    <property type="evidence" value="ECO:0007669"/>
    <property type="project" value="InterPro"/>
</dbReference>
<feature type="domain" description="Flavin reductase like" evidence="4">
    <location>
        <begin position="14"/>
        <end position="173"/>
    </location>
</feature>
<protein>
    <submittedName>
        <fullName evidence="5">Flavin reductase family protein</fullName>
    </submittedName>
</protein>
<dbReference type="InterPro" id="IPR052174">
    <property type="entry name" value="Flavoredoxin"/>
</dbReference>
<keyword evidence="2" id="KW-0285">Flavoprotein</keyword>
<accession>A0A7C1K323</accession>
<dbReference type="AlphaFoldDB" id="A0A7C1K323"/>
<dbReference type="PANTHER" id="PTHR43567">
    <property type="entry name" value="FLAVOREDOXIN-RELATED-RELATED"/>
    <property type="match status" value="1"/>
</dbReference>
<proteinExistence type="inferred from homology"/>
<comment type="caution">
    <text evidence="5">The sequence shown here is derived from an EMBL/GenBank/DDBJ whole genome shotgun (WGS) entry which is preliminary data.</text>
</comment>
<sequence>MGRKEPREPRLAARLLEPGPVVLVTTQYRAHPNVMTAAWVMPLSLEPTRIGLAVHPSRLTHELLSKGEYFALNILTLEHLLAIHLCGTLSGRDVDKFTRAQLHPVDALEVDVPVLEEAVAHIECGVIARLSLGDHDLFVGEVIAAAADTELFGERWLQLEEAPLVHHVGAEWYAALARVSRARLPGEEEEEAQEESER</sequence>
<dbReference type="SUPFAM" id="SSF50475">
    <property type="entry name" value="FMN-binding split barrel"/>
    <property type="match status" value="1"/>
</dbReference>
<dbReference type="Pfam" id="PF01613">
    <property type="entry name" value="Flavin_Reduct"/>
    <property type="match status" value="1"/>
</dbReference>
<dbReference type="EMBL" id="DSJL01000011">
    <property type="protein sequence ID" value="HEF65578.1"/>
    <property type="molecule type" value="Genomic_DNA"/>
</dbReference>
<dbReference type="SMART" id="SM00903">
    <property type="entry name" value="Flavin_Reduct"/>
    <property type="match status" value="1"/>
</dbReference>
<evidence type="ECO:0000259" key="4">
    <source>
        <dbReference type="SMART" id="SM00903"/>
    </source>
</evidence>
<evidence type="ECO:0000256" key="3">
    <source>
        <dbReference type="ARBA" id="ARBA00038054"/>
    </source>
</evidence>
<comment type="similarity">
    <text evidence="3">Belongs to the flavoredoxin family.</text>
</comment>
<gene>
    <name evidence="5" type="ORF">ENP47_08285</name>
</gene>
<evidence type="ECO:0000256" key="2">
    <source>
        <dbReference type="ARBA" id="ARBA00022630"/>
    </source>
</evidence>
<evidence type="ECO:0000313" key="5">
    <source>
        <dbReference type="EMBL" id="HEF65578.1"/>
    </source>
</evidence>
<evidence type="ECO:0000256" key="1">
    <source>
        <dbReference type="ARBA" id="ARBA00001917"/>
    </source>
</evidence>
<dbReference type="Gene3D" id="2.30.110.10">
    <property type="entry name" value="Electron Transport, Fmn-binding Protein, Chain A"/>
    <property type="match status" value="1"/>
</dbReference>